<dbReference type="CDD" id="cd06588">
    <property type="entry name" value="PhnB_like"/>
    <property type="match status" value="1"/>
</dbReference>
<sequence>MPLNPYLIFNGNAREAVAFYADVFGIEDYFLQTFGSAPSDPNHPLPPGTENLVMHALLVIDGTRLMFSDNMPGMPYQAGDNFSITYITGDTDALKQAFDRLKVGGEVLLELQETPWSKYYGQVKDKFGVIWQLNYEEA</sequence>
<dbReference type="InterPro" id="IPR028973">
    <property type="entry name" value="PhnB-like"/>
</dbReference>
<evidence type="ECO:0000313" key="2">
    <source>
        <dbReference type="EMBL" id="THF72711.1"/>
    </source>
</evidence>
<dbReference type="Pfam" id="PF06983">
    <property type="entry name" value="3-dmu-9_3-mt"/>
    <property type="match status" value="1"/>
</dbReference>
<dbReference type="RefSeq" id="WP_136373945.1">
    <property type="nucleotide sequence ID" value="NZ_SSOB01000073.1"/>
</dbReference>
<dbReference type="AlphaFoldDB" id="A0A4S4BF18"/>
<proteinExistence type="predicted"/>
<dbReference type="SUPFAM" id="SSF54593">
    <property type="entry name" value="Glyoxalase/Bleomycin resistance protein/Dihydroxybiphenyl dioxygenase"/>
    <property type="match status" value="1"/>
</dbReference>
<dbReference type="OrthoDB" id="9795306at2"/>
<comment type="caution">
    <text evidence="2">The sequence shown here is derived from an EMBL/GenBank/DDBJ whole genome shotgun (WGS) entry which is preliminary data.</text>
</comment>
<dbReference type="Gene3D" id="3.10.180.10">
    <property type="entry name" value="2,3-Dihydroxybiphenyl 1,2-Dioxygenase, domain 1"/>
    <property type="match status" value="1"/>
</dbReference>
<name>A0A4S4BF18_9BACL</name>
<evidence type="ECO:0000259" key="1">
    <source>
        <dbReference type="Pfam" id="PF06983"/>
    </source>
</evidence>
<accession>A0A4S4BF18</accession>
<reference evidence="2 3" key="1">
    <citation type="submission" date="2019-04" db="EMBL/GenBank/DDBJ databases">
        <title>Cohnella sp. nov. isolated from preserved vegetables.</title>
        <authorList>
            <person name="Lin S.-Y."/>
            <person name="Hung M.-H."/>
            <person name="Young C.-C."/>
        </authorList>
    </citation>
    <scope>NUCLEOTIDE SEQUENCE [LARGE SCALE GENOMIC DNA]</scope>
    <source>
        <strain evidence="2 3">CC-MHH1044</strain>
    </source>
</reference>
<gene>
    <name evidence="2" type="ORF">E6C55_32210</name>
</gene>
<keyword evidence="3" id="KW-1185">Reference proteome</keyword>
<evidence type="ECO:0000313" key="3">
    <source>
        <dbReference type="Proteomes" id="UP000310636"/>
    </source>
</evidence>
<feature type="domain" description="PhnB-like" evidence="1">
    <location>
        <begin position="5"/>
        <end position="133"/>
    </location>
</feature>
<organism evidence="2 3">
    <name type="scientific">Cohnella fermenti</name>
    <dbReference type="NCBI Taxonomy" id="2565925"/>
    <lineage>
        <taxon>Bacteria</taxon>
        <taxon>Bacillati</taxon>
        <taxon>Bacillota</taxon>
        <taxon>Bacilli</taxon>
        <taxon>Bacillales</taxon>
        <taxon>Paenibacillaceae</taxon>
        <taxon>Cohnella</taxon>
    </lineage>
</organism>
<dbReference type="PANTHER" id="PTHR33990">
    <property type="entry name" value="PROTEIN YJDN-RELATED"/>
    <property type="match status" value="1"/>
</dbReference>
<dbReference type="PANTHER" id="PTHR33990:SF1">
    <property type="entry name" value="PROTEIN YJDN"/>
    <property type="match status" value="1"/>
</dbReference>
<dbReference type="EMBL" id="SSOB01000073">
    <property type="protein sequence ID" value="THF72711.1"/>
    <property type="molecule type" value="Genomic_DNA"/>
</dbReference>
<dbReference type="Proteomes" id="UP000310636">
    <property type="component" value="Unassembled WGS sequence"/>
</dbReference>
<protein>
    <submittedName>
        <fullName evidence="2">VOC family protein</fullName>
    </submittedName>
</protein>
<dbReference type="InterPro" id="IPR029068">
    <property type="entry name" value="Glyas_Bleomycin-R_OHBP_Dase"/>
</dbReference>